<reference evidence="7 8" key="1">
    <citation type="journal article" date="2014" name="Genome Announc.">
        <title>Genome Sequence and Methylome of Soil Bacterium Gemmatirosa kalamazoonensis KBS708T, a Member of the Rarely Cultivated Gemmatimonadetes Phylum.</title>
        <authorList>
            <person name="Debruyn J.M."/>
            <person name="Radosevich M."/>
            <person name="Wommack K.E."/>
            <person name="Polson S.W."/>
            <person name="Hauser L.J."/>
            <person name="Fawaz M.N."/>
            <person name="Korlach J."/>
            <person name="Tsai Y.C."/>
        </authorList>
    </citation>
    <scope>NUCLEOTIDE SEQUENCE [LARGE SCALE GENOMIC DNA]</scope>
    <source>
        <strain evidence="7 8">KBS708</strain>
    </source>
</reference>
<evidence type="ECO:0000313" key="8">
    <source>
        <dbReference type="Proteomes" id="UP000019151"/>
    </source>
</evidence>
<dbReference type="InterPro" id="IPR013325">
    <property type="entry name" value="RNA_pol_sigma_r2"/>
</dbReference>
<dbReference type="PANTHER" id="PTHR43133:SF8">
    <property type="entry name" value="RNA POLYMERASE SIGMA FACTOR HI_1459-RELATED"/>
    <property type="match status" value="1"/>
</dbReference>
<proteinExistence type="inferred from homology"/>
<accession>W0RMK9</accession>
<dbReference type="NCBIfam" id="TIGR02937">
    <property type="entry name" value="sigma70-ECF"/>
    <property type="match status" value="1"/>
</dbReference>
<feature type="domain" description="RNA polymerase sigma-70 region 2" evidence="6">
    <location>
        <begin position="17"/>
        <end position="82"/>
    </location>
</feature>
<sequence length="183" mass="20636">MEPGPDRVSSVIEGVLERFRRMVRSIGAKRGLVDADLDEVIQDVRIRLWQASKRGKPLEELGSSYLYQVATTAALEVLRRRRTHGADRSVDVHDRPDLPSTTWSPLDDVEGSELAAQIDAALQTIAIDRRVAVRMHLAGYDRDDISRALGWTDARTRNLLYRGLEDLRHRLTAMGVTPRRGGR</sequence>
<dbReference type="InterPro" id="IPR036388">
    <property type="entry name" value="WH-like_DNA-bd_sf"/>
</dbReference>
<evidence type="ECO:0000256" key="1">
    <source>
        <dbReference type="ARBA" id="ARBA00010641"/>
    </source>
</evidence>
<dbReference type="GO" id="GO:0016987">
    <property type="term" value="F:sigma factor activity"/>
    <property type="evidence" value="ECO:0007669"/>
    <property type="project" value="UniProtKB-KW"/>
</dbReference>
<evidence type="ECO:0000256" key="2">
    <source>
        <dbReference type="ARBA" id="ARBA00023015"/>
    </source>
</evidence>
<dbReference type="InterPro" id="IPR013324">
    <property type="entry name" value="RNA_pol_sigma_r3/r4-like"/>
</dbReference>
<dbReference type="STRING" id="861299.J421_4145"/>
<dbReference type="HOGENOM" id="CLU_1400728_0_0_0"/>
<dbReference type="InterPro" id="IPR014284">
    <property type="entry name" value="RNA_pol_sigma-70_dom"/>
</dbReference>
<evidence type="ECO:0000259" key="6">
    <source>
        <dbReference type="Pfam" id="PF04542"/>
    </source>
</evidence>
<evidence type="ECO:0000256" key="4">
    <source>
        <dbReference type="ARBA" id="ARBA00023125"/>
    </source>
</evidence>
<dbReference type="KEGG" id="gba:J421_4145"/>
<dbReference type="InParanoid" id="W0RMK9"/>
<keyword evidence="2" id="KW-0805">Transcription regulation</keyword>
<evidence type="ECO:0000256" key="5">
    <source>
        <dbReference type="ARBA" id="ARBA00023163"/>
    </source>
</evidence>
<dbReference type="SUPFAM" id="SSF88659">
    <property type="entry name" value="Sigma3 and sigma4 domains of RNA polymerase sigma factors"/>
    <property type="match status" value="1"/>
</dbReference>
<protein>
    <submittedName>
        <fullName evidence="7">RNA polymerase sigma factor, sigma-70 family</fullName>
    </submittedName>
</protein>
<dbReference type="InterPro" id="IPR007627">
    <property type="entry name" value="RNA_pol_sigma70_r2"/>
</dbReference>
<dbReference type="PANTHER" id="PTHR43133">
    <property type="entry name" value="RNA POLYMERASE ECF-TYPE SIGMA FACTO"/>
    <property type="match status" value="1"/>
</dbReference>
<dbReference type="Gene3D" id="1.10.1740.10">
    <property type="match status" value="1"/>
</dbReference>
<dbReference type="GO" id="GO:0006352">
    <property type="term" value="P:DNA-templated transcription initiation"/>
    <property type="evidence" value="ECO:0007669"/>
    <property type="project" value="InterPro"/>
</dbReference>
<dbReference type="Pfam" id="PF04542">
    <property type="entry name" value="Sigma70_r2"/>
    <property type="match status" value="1"/>
</dbReference>
<dbReference type="AlphaFoldDB" id="W0RMK9"/>
<keyword evidence="3" id="KW-0731">Sigma factor</keyword>
<name>W0RMK9_9BACT</name>
<dbReference type="SUPFAM" id="SSF88946">
    <property type="entry name" value="Sigma2 domain of RNA polymerase sigma factors"/>
    <property type="match status" value="1"/>
</dbReference>
<dbReference type="GO" id="GO:0003677">
    <property type="term" value="F:DNA binding"/>
    <property type="evidence" value="ECO:0007669"/>
    <property type="project" value="UniProtKB-KW"/>
</dbReference>
<keyword evidence="8" id="KW-1185">Reference proteome</keyword>
<evidence type="ECO:0000313" key="7">
    <source>
        <dbReference type="EMBL" id="AHG91682.1"/>
    </source>
</evidence>
<dbReference type="Proteomes" id="UP000019151">
    <property type="component" value="Chromosome"/>
</dbReference>
<dbReference type="EMBL" id="CP007128">
    <property type="protein sequence ID" value="AHG91682.1"/>
    <property type="molecule type" value="Genomic_DNA"/>
</dbReference>
<gene>
    <name evidence="7" type="ORF">J421_4145</name>
</gene>
<dbReference type="Gene3D" id="1.10.10.10">
    <property type="entry name" value="Winged helix-like DNA-binding domain superfamily/Winged helix DNA-binding domain"/>
    <property type="match status" value="1"/>
</dbReference>
<keyword evidence="5" id="KW-0804">Transcription</keyword>
<organism evidence="7 8">
    <name type="scientific">Gemmatirosa kalamazoonensis</name>
    <dbReference type="NCBI Taxonomy" id="861299"/>
    <lineage>
        <taxon>Bacteria</taxon>
        <taxon>Pseudomonadati</taxon>
        <taxon>Gemmatimonadota</taxon>
        <taxon>Gemmatimonadia</taxon>
        <taxon>Gemmatimonadales</taxon>
        <taxon>Gemmatimonadaceae</taxon>
        <taxon>Gemmatirosa</taxon>
    </lineage>
</organism>
<dbReference type="eggNOG" id="COG1595">
    <property type="taxonomic scope" value="Bacteria"/>
</dbReference>
<evidence type="ECO:0000256" key="3">
    <source>
        <dbReference type="ARBA" id="ARBA00023082"/>
    </source>
</evidence>
<comment type="similarity">
    <text evidence="1">Belongs to the sigma-70 factor family. ECF subfamily.</text>
</comment>
<dbReference type="InterPro" id="IPR039425">
    <property type="entry name" value="RNA_pol_sigma-70-like"/>
</dbReference>
<keyword evidence="4" id="KW-0238">DNA-binding</keyword>